<proteinExistence type="inferred from homology"/>
<feature type="transmembrane region" description="Helical" evidence="6">
    <location>
        <begin position="118"/>
        <end position="140"/>
    </location>
</feature>
<keyword evidence="4 6" id="KW-0472">Membrane</keyword>
<keyword evidence="6" id="KW-0813">Transport</keyword>
<evidence type="ECO:0000313" key="8">
    <source>
        <dbReference type="EMBL" id="MFC6878712.1"/>
    </source>
</evidence>
<comment type="caution">
    <text evidence="8">The sequence shown here is derived from an EMBL/GenBank/DDBJ whole genome shotgun (WGS) entry which is preliminary data.</text>
</comment>
<dbReference type="PRINTS" id="PR00164">
    <property type="entry name" value="ABC2TRNSPORT"/>
</dbReference>
<dbReference type="PIRSF" id="PIRSF006648">
    <property type="entry name" value="DrrB"/>
    <property type="match status" value="1"/>
</dbReference>
<evidence type="ECO:0000256" key="5">
    <source>
        <dbReference type="ARBA" id="ARBA00023251"/>
    </source>
</evidence>
<dbReference type="InterPro" id="IPR051784">
    <property type="entry name" value="Nod_factor_ABC_transporter"/>
</dbReference>
<feature type="transmembrane region" description="Helical" evidence="6">
    <location>
        <begin position="152"/>
        <end position="176"/>
    </location>
</feature>
<dbReference type="EMBL" id="JBHSXS010000001">
    <property type="protein sequence ID" value="MFC6878712.1"/>
    <property type="molecule type" value="Genomic_DNA"/>
</dbReference>
<keyword evidence="3 6" id="KW-1133">Transmembrane helix</keyword>
<feature type="transmembrane region" description="Helical" evidence="6">
    <location>
        <begin position="74"/>
        <end position="97"/>
    </location>
</feature>
<evidence type="ECO:0000256" key="1">
    <source>
        <dbReference type="ARBA" id="ARBA00004141"/>
    </source>
</evidence>
<keyword evidence="9" id="KW-1185">Reference proteome</keyword>
<accession>A0ABW2CAV0</accession>
<dbReference type="PANTHER" id="PTHR43229:SF3">
    <property type="entry name" value="ABC-TYPE MULTIDRUG TRANSPORT SYSTEM, PERMEASE COMPONENT"/>
    <property type="match status" value="1"/>
</dbReference>
<feature type="transmembrane region" description="Helical" evidence="6">
    <location>
        <begin position="41"/>
        <end position="62"/>
    </location>
</feature>
<feature type="domain" description="ABC transmembrane type-2" evidence="7">
    <location>
        <begin position="39"/>
        <end position="281"/>
    </location>
</feature>
<dbReference type="InterPro" id="IPR000412">
    <property type="entry name" value="ABC_2_transport"/>
</dbReference>
<dbReference type="PANTHER" id="PTHR43229">
    <property type="entry name" value="NODULATION PROTEIN J"/>
    <property type="match status" value="1"/>
</dbReference>
<comment type="subcellular location">
    <subcellularLocation>
        <location evidence="6">Cell membrane</location>
        <topology evidence="6">Multi-pass membrane protein</topology>
    </subcellularLocation>
    <subcellularLocation>
        <location evidence="1">Membrane</location>
        <topology evidence="1">Multi-pass membrane protein</topology>
    </subcellularLocation>
</comment>
<gene>
    <name evidence="8" type="ORF">ACFQKB_02915</name>
</gene>
<dbReference type="InterPro" id="IPR013525">
    <property type="entry name" value="ABC2_TM"/>
</dbReference>
<comment type="similarity">
    <text evidence="6">Belongs to the ABC-2 integral membrane protein family.</text>
</comment>
<keyword evidence="5" id="KW-0046">Antibiotic resistance</keyword>
<organism evidence="8 9">
    <name type="scientific">Actinomadura yumaensis</name>
    <dbReference type="NCBI Taxonomy" id="111807"/>
    <lineage>
        <taxon>Bacteria</taxon>
        <taxon>Bacillati</taxon>
        <taxon>Actinomycetota</taxon>
        <taxon>Actinomycetes</taxon>
        <taxon>Streptosporangiales</taxon>
        <taxon>Thermomonosporaceae</taxon>
        <taxon>Actinomadura</taxon>
    </lineage>
</organism>
<name>A0ABW2CAV0_9ACTN</name>
<evidence type="ECO:0000259" key="7">
    <source>
        <dbReference type="PROSITE" id="PS51012"/>
    </source>
</evidence>
<evidence type="ECO:0000256" key="3">
    <source>
        <dbReference type="ARBA" id="ARBA00022989"/>
    </source>
</evidence>
<keyword evidence="2 6" id="KW-0812">Transmembrane</keyword>
<evidence type="ECO:0000256" key="4">
    <source>
        <dbReference type="ARBA" id="ARBA00023136"/>
    </source>
</evidence>
<evidence type="ECO:0000313" key="9">
    <source>
        <dbReference type="Proteomes" id="UP001596380"/>
    </source>
</evidence>
<keyword evidence="6" id="KW-1003">Cell membrane</keyword>
<dbReference type="Proteomes" id="UP001596380">
    <property type="component" value="Unassembled WGS sequence"/>
</dbReference>
<protein>
    <recommendedName>
        <fullName evidence="6">Transport permease protein</fullName>
    </recommendedName>
</protein>
<dbReference type="Pfam" id="PF01061">
    <property type="entry name" value="ABC2_membrane"/>
    <property type="match status" value="1"/>
</dbReference>
<evidence type="ECO:0000256" key="2">
    <source>
        <dbReference type="ARBA" id="ARBA00022692"/>
    </source>
</evidence>
<dbReference type="InterPro" id="IPR047817">
    <property type="entry name" value="ABC2_TM_bact-type"/>
</dbReference>
<dbReference type="RefSeq" id="WP_309239466.1">
    <property type="nucleotide sequence ID" value="NZ_JBHSXS010000001.1"/>
</dbReference>
<sequence length="282" mass="29895">MTTAPAVPALPGTGRLADELRAVQVVWHRDMLHYVRDRVKIGVTLLQPLMLLLVLGVGLSSLLPSSNGADYRTFLFPGMLIMMVQSPAISAGVSLVTDRQFGFLREMVVAPVRRETLLIGKCLAGATMATCQGVLLLPLAGVAGVPYDPVMMAALLGEMAVIALMLTALGTMLAVLIRRVETFHALLGVLATPLLFLSGAMFPPSGLPGWLSWGVTLNPVSYAVDALRRTITASFSGPVTPRLFNGPTWGGWAPPVALELALITVAGLVMLVIGGRRFGRSD</sequence>
<feature type="transmembrane region" description="Helical" evidence="6">
    <location>
        <begin position="252"/>
        <end position="273"/>
    </location>
</feature>
<dbReference type="PROSITE" id="PS51012">
    <property type="entry name" value="ABC_TM2"/>
    <property type="match status" value="1"/>
</dbReference>
<evidence type="ECO:0000256" key="6">
    <source>
        <dbReference type="RuleBase" id="RU361157"/>
    </source>
</evidence>
<reference evidence="9" key="1">
    <citation type="journal article" date="2019" name="Int. J. Syst. Evol. Microbiol.">
        <title>The Global Catalogue of Microorganisms (GCM) 10K type strain sequencing project: providing services to taxonomists for standard genome sequencing and annotation.</title>
        <authorList>
            <consortium name="The Broad Institute Genomics Platform"/>
            <consortium name="The Broad Institute Genome Sequencing Center for Infectious Disease"/>
            <person name="Wu L."/>
            <person name="Ma J."/>
        </authorList>
    </citation>
    <scope>NUCLEOTIDE SEQUENCE [LARGE SCALE GENOMIC DNA]</scope>
    <source>
        <strain evidence="9">JCM 3369</strain>
    </source>
</reference>
<feature type="transmembrane region" description="Helical" evidence="6">
    <location>
        <begin position="183"/>
        <end position="202"/>
    </location>
</feature>